<organism evidence="4 5">
    <name type="scientific">Nocardioides koreensis</name>
    <dbReference type="NCBI Taxonomy" id="433651"/>
    <lineage>
        <taxon>Bacteria</taxon>
        <taxon>Bacillati</taxon>
        <taxon>Actinomycetota</taxon>
        <taxon>Actinomycetes</taxon>
        <taxon>Propionibacteriales</taxon>
        <taxon>Nocardioidaceae</taxon>
        <taxon>Nocardioides</taxon>
    </lineage>
</organism>
<reference evidence="5" key="1">
    <citation type="journal article" date="2019" name="Int. J. Syst. Evol. Microbiol.">
        <title>The Global Catalogue of Microorganisms (GCM) 10K type strain sequencing project: providing services to taxonomists for standard genome sequencing and annotation.</title>
        <authorList>
            <consortium name="The Broad Institute Genomics Platform"/>
            <consortium name="The Broad Institute Genome Sequencing Center for Infectious Disease"/>
            <person name="Wu L."/>
            <person name="Ma J."/>
        </authorList>
    </citation>
    <scope>NUCLEOTIDE SEQUENCE [LARGE SCALE GENOMIC DNA]</scope>
    <source>
        <strain evidence="5">JCM 16022</strain>
    </source>
</reference>
<dbReference type="InterPro" id="IPR029016">
    <property type="entry name" value="GAF-like_dom_sf"/>
</dbReference>
<accession>A0ABP5KZE4</accession>
<protein>
    <submittedName>
        <fullName evidence="4">GAF domain-containing protein</fullName>
    </submittedName>
</protein>
<dbReference type="SMART" id="SM01012">
    <property type="entry name" value="ANTAR"/>
    <property type="match status" value="1"/>
</dbReference>
<dbReference type="EMBL" id="BAAAQR010000001">
    <property type="protein sequence ID" value="GAA2138413.1"/>
    <property type="molecule type" value="Genomic_DNA"/>
</dbReference>
<dbReference type="PIRSF" id="PIRSF036625">
    <property type="entry name" value="GAF_ANTAR"/>
    <property type="match status" value="1"/>
</dbReference>
<dbReference type="Pfam" id="PF13185">
    <property type="entry name" value="GAF_2"/>
    <property type="match status" value="1"/>
</dbReference>
<evidence type="ECO:0000256" key="1">
    <source>
        <dbReference type="ARBA" id="ARBA00023015"/>
    </source>
</evidence>
<dbReference type="InterPro" id="IPR036388">
    <property type="entry name" value="WH-like_DNA-bd_sf"/>
</dbReference>
<proteinExistence type="predicted"/>
<evidence type="ECO:0000313" key="5">
    <source>
        <dbReference type="Proteomes" id="UP001501771"/>
    </source>
</evidence>
<sequence length="245" mass="26184">MVRLAVTTSDEPRDVWWLIADEPVSEDDQPHLGGWMQRLCRAAVRELDATGVGISIVAPRGTTTVLAASGSVSEAVEQLQFTLGEGPCLDALALGRPVLTPDLAHAARTRWPGYAPAVQEHGVRAVFSFPLQLGAARLGAMDVYRDRAGSMSSPALGQAAAFAEAAMARLLDAQEQSDLENPAFGGALDGQFELYQAQGMVQAQLGVSLHEAMARLRAYAYAHERPLGEVAADVVARRLVLEPDR</sequence>
<keyword evidence="5" id="KW-1185">Reference proteome</keyword>
<keyword evidence="1" id="KW-0805">Transcription regulation</keyword>
<evidence type="ECO:0000259" key="3">
    <source>
        <dbReference type="PROSITE" id="PS50921"/>
    </source>
</evidence>
<evidence type="ECO:0000256" key="2">
    <source>
        <dbReference type="ARBA" id="ARBA00023163"/>
    </source>
</evidence>
<dbReference type="InterPro" id="IPR012074">
    <property type="entry name" value="GAF_ANTAR"/>
</dbReference>
<dbReference type="Gene3D" id="3.30.450.40">
    <property type="match status" value="1"/>
</dbReference>
<keyword evidence="2" id="KW-0804">Transcription</keyword>
<dbReference type="PROSITE" id="PS50921">
    <property type="entry name" value="ANTAR"/>
    <property type="match status" value="1"/>
</dbReference>
<dbReference type="InterPro" id="IPR003018">
    <property type="entry name" value="GAF"/>
</dbReference>
<dbReference type="Pfam" id="PF03861">
    <property type="entry name" value="ANTAR"/>
    <property type="match status" value="1"/>
</dbReference>
<dbReference type="SUPFAM" id="SSF55781">
    <property type="entry name" value="GAF domain-like"/>
    <property type="match status" value="1"/>
</dbReference>
<feature type="domain" description="ANTAR" evidence="3">
    <location>
        <begin position="174"/>
        <end position="235"/>
    </location>
</feature>
<evidence type="ECO:0000313" key="4">
    <source>
        <dbReference type="EMBL" id="GAA2138413.1"/>
    </source>
</evidence>
<comment type="caution">
    <text evidence="4">The sequence shown here is derived from an EMBL/GenBank/DDBJ whole genome shotgun (WGS) entry which is preliminary data.</text>
</comment>
<dbReference type="Proteomes" id="UP001501771">
    <property type="component" value="Unassembled WGS sequence"/>
</dbReference>
<name>A0ABP5KZE4_9ACTN</name>
<dbReference type="Gene3D" id="1.10.10.10">
    <property type="entry name" value="Winged helix-like DNA-binding domain superfamily/Winged helix DNA-binding domain"/>
    <property type="match status" value="1"/>
</dbReference>
<gene>
    <name evidence="4" type="ORF">GCM10009844_06410</name>
</gene>
<dbReference type="InterPro" id="IPR005561">
    <property type="entry name" value="ANTAR"/>
</dbReference>